<name>A0A8K0UMA4_9AGAR</name>
<dbReference type="InterPro" id="IPR019440">
    <property type="entry name" value="MAU2"/>
</dbReference>
<evidence type="ECO:0000256" key="3">
    <source>
        <dbReference type="ARBA" id="ARBA00022618"/>
    </source>
</evidence>
<dbReference type="Pfam" id="PF10345">
    <property type="entry name" value="Cohesin_load"/>
    <property type="match status" value="1"/>
</dbReference>
<feature type="compositionally biased region" description="Low complexity" evidence="8">
    <location>
        <begin position="26"/>
        <end position="37"/>
    </location>
</feature>
<dbReference type="AlphaFoldDB" id="A0A8K0UMA4"/>
<keyword evidence="6" id="KW-0539">Nucleus</keyword>
<keyword evidence="3" id="KW-0132">Cell division</keyword>
<dbReference type="GO" id="GO:0051301">
    <property type="term" value="P:cell division"/>
    <property type="evidence" value="ECO:0007669"/>
    <property type="project" value="UniProtKB-KW"/>
</dbReference>
<sequence>MSDNDYNNPRPSKRMRLDNNEPPPSSLSTLTASPSTPVRRLTYNPSPTRSSQSSPTKVKLRVLQPPALLASLPGLLAHLPNHKSYVLSLNLSLNALRKCLSMPALSPELECRAWTGLAEIGMRVIAGGLHEMDEFSWASGIEAEVDKALSKGSIIAQKHPSLRPFKLHLTLLQAQFSHWQLRTKFARTQIRNLIQSCQPSDPPYILYSAHLAAISLLITPQPTPNPTSKFTLPPTPTAAAASSPGQNKSPQDIHAAFSAVQTLETLSIKHNHPHVTLLSHILHLRILVAASMWKDAPNVIQRAETALGLSYAPASTPQPGVSTPTGAKGKEKDANGEATFITFDDPFEAAMAVHLLIMSVAYYTHVGLAAEASPRLSHLHALLDSGVLTKFPDGTVHIGFPVGPPLLVQVTHPRILFLLAFLVSSTSKRDAVGRRPKRKVFATEGLTSWDNEASSELLLPIWSTLGDLDEIEQRLARMKADLLCELVAVSIMRSEFDEAEKNLSQLIAHTRTYGIFPYFSSRITLHHAHLAHALGRPTRALQCYNVAAKLADKGSFVNLSARAGRILLKLSRRDDDDEDRDDNEEEVEDVITCCKAMGGTLEAVGHIVEACMSPEIVKTKQHLKSALTIATQSKDNHLRALVLALVASQYFYTAGDHAQQMLQTCEQLAAGLGAPPAKTSTKTGEAAGEDVVVFGNVPLGLWIGERFLELYKRVGKTARAEKQALANAQFGKAMEALKERGASLGCGNG</sequence>
<feature type="compositionally biased region" description="Low complexity" evidence="8">
    <location>
        <begin position="45"/>
        <end position="56"/>
    </location>
</feature>
<dbReference type="PANTHER" id="PTHR21394">
    <property type="entry name" value="MAU2 CHROMATID COHESION FACTOR HOMOLOG"/>
    <property type="match status" value="1"/>
</dbReference>
<evidence type="ECO:0000313" key="9">
    <source>
        <dbReference type="EMBL" id="KAH8099852.1"/>
    </source>
</evidence>
<comment type="subcellular location">
    <subcellularLocation>
        <location evidence="1">Nucleus</location>
    </subcellularLocation>
</comment>
<reference evidence="9" key="1">
    <citation type="journal article" date="2021" name="New Phytol.">
        <title>Evolutionary innovations through gain and loss of genes in the ectomycorrhizal Boletales.</title>
        <authorList>
            <person name="Wu G."/>
            <person name="Miyauchi S."/>
            <person name="Morin E."/>
            <person name="Kuo A."/>
            <person name="Drula E."/>
            <person name="Varga T."/>
            <person name="Kohler A."/>
            <person name="Feng B."/>
            <person name="Cao Y."/>
            <person name="Lipzen A."/>
            <person name="Daum C."/>
            <person name="Hundley H."/>
            <person name="Pangilinan J."/>
            <person name="Johnson J."/>
            <person name="Barry K."/>
            <person name="LaButti K."/>
            <person name="Ng V."/>
            <person name="Ahrendt S."/>
            <person name="Min B."/>
            <person name="Choi I.G."/>
            <person name="Park H."/>
            <person name="Plett J.M."/>
            <person name="Magnuson J."/>
            <person name="Spatafora J.W."/>
            <person name="Nagy L.G."/>
            <person name="Henrissat B."/>
            <person name="Grigoriev I.V."/>
            <person name="Yang Z.L."/>
            <person name="Xu J."/>
            <person name="Martin F.M."/>
        </authorList>
    </citation>
    <scope>NUCLEOTIDE SEQUENCE</scope>
    <source>
        <strain evidence="9">KKN 215</strain>
    </source>
</reference>
<dbReference type="Proteomes" id="UP000813824">
    <property type="component" value="Unassembled WGS sequence"/>
</dbReference>
<organism evidence="9 10">
    <name type="scientific">Cristinia sonorae</name>
    <dbReference type="NCBI Taxonomy" id="1940300"/>
    <lineage>
        <taxon>Eukaryota</taxon>
        <taxon>Fungi</taxon>
        <taxon>Dikarya</taxon>
        <taxon>Basidiomycota</taxon>
        <taxon>Agaricomycotina</taxon>
        <taxon>Agaricomycetes</taxon>
        <taxon>Agaricomycetidae</taxon>
        <taxon>Agaricales</taxon>
        <taxon>Pleurotineae</taxon>
        <taxon>Stephanosporaceae</taxon>
        <taxon>Cristinia</taxon>
    </lineage>
</organism>
<dbReference type="GO" id="GO:0007064">
    <property type="term" value="P:mitotic sister chromatid cohesion"/>
    <property type="evidence" value="ECO:0007669"/>
    <property type="project" value="InterPro"/>
</dbReference>
<protein>
    <submittedName>
        <fullName evidence="9">Uncharacterized protein</fullName>
    </submittedName>
</protein>
<evidence type="ECO:0000256" key="6">
    <source>
        <dbReference type="ARBA" id="ARBA00023242"/>
    </source>
</evidence>
<keyword evidence="7" id="KW-0131">Cell cycle</keyword>
<evidence type="ECO:0000256" key="1">
    <source>
        <dbReference type="ARBA" id="ARBA00004123"/>
    </source>
</evidence>
<evidence type="ECO:0000256" key="4">
    <source>
        <dbReference type="ARBA" id="ARBA00022776"/>
    </source>
</evidence>
<evidence type="ECO:0000256" key="2">
    <source>
        <dbReference type="ARBA" id="ARBA00008585"/>
    </source>
</evidence>
<keyword evidence="5" id="KW-0159">Chromosome partition</keyword>
<evidence type="ECO:0000256" key="5">
    <source>
        <dbReference type="ARBA" id="ARBA00022829"/>
    </source>
</evidence>
<proteinExistence type="inferred from homology"/>
<comment type="similarity">
    <text evidence="2">Belongs to the SCC4/mau-2 family.</text>
</comment>
<gene>
    <name evidence="9" type="ORF">BXZ70DRAFT_222417</name>
</gene>
<keyword evidence="4" id="KW-0498">Mitosis</keyword>
<comment type="caution">
    <text evidence="9">The sequence shown here is derived from an EMBL/GenBank/DDBJ whole genome shotgun (WGS) entry which is preliminary data.</text>
</comment>
<evidence type="ECO:0000313" key="10">
    <source>
        <dbReference type="Proteomes" id="UP000813824"/>
    </source>
</evidence>
<evidence type="ECO:0000256" key="8">
    <source>
        <dbReference type="SAM" id="MobiDB-lite"/>
    </source>
</evidence>
<feature type="compositionally biased region" description="Polar residues" evidence="8">
    <location>
        <begin position="1"/>
        <end position="10"/>
    </location>
</feature>
<dbReference type="GO" id="GO:0005634">
    <property type="term" value="C:nucleus"/>
    <property type="evidence" value="ECO:0007669"/>
    <property type="project" value="UniProtKB-SubCell"/>
</dbReference>
<evidence type="ECO:0000256" key="7">
    <source>
        <dbReference type="ARBA" id="ARBA00023306"/>
    </source>
</evidence>
<dbReference type="OrthoDB" id="5565328at2759"/>
<dbReference type="GO" id="GO:0007059">
    <property type="term" value="P:chromosome segregation"/>
    <property type="evidence" value="ECO:0007669"/>
    <property type="project" value="UniProtKB-KW"/>
</dbReference>
<feature type="region of interest" description="Disordered" evidence="8">
    <location>
        <begin position="225"/>
        <end position="251"/>
    </location>
</feature>
<keyword evidence="10" id="KW-1185">Reference proteome</keyword>
<accession>A0A8K0UMA4</accession>
<dbReference type="EMBL" id="JAEVFJ010000018">
    <property type="protein sequence ID" value="KAH8099852.1"/>
    <property type="molecule type" value="Genomic_DNA"/>
</dbReference>
<feature type="region of interest" description="Disordered" evidence="8">
    <location>
        <begin position="1"/>
        <end position="58"/>
    </location>
</feature>